<proteinExistence type="predicted"/>
<keyword evidence="2" id="KW-1185">Reference proteome</keyword>
<accession>A0ABN2JRB8</accession>
<evidence type="ECO:0000313" key="2">
    <source>
        <dbReference type="Proteomes" id="UP001500655"/>
    </source>
</evidence>
<organism evidence="1 2">
    <name type="scientific">Luedemannella helvata</name>
    <dbReference type="NCBI Taxonomy" id="349315"/>
    <lineage>
        <taxon>Bacteria</taxon>
        <taxon>Bacillati</taxon>
        <taxon>Actinomycetota</taxon>
        <taxon>Actinomycetes</taxon>
        <taxon>Micromonosporales</taxon>
        <taxon>Micromonosporaceae</taxon>
        <taxon>Luedemannella</taxon>
    </lineage>
</organism>
<reference evidence="1 2" key="1">
    <citation type="journal article" date="2019" name="Int. J. Syst. Evol. Microbiol.">
        <title>The Global Catalogue of Microorganisms (GCM) 10K type strain sequencing project: providing services to taxonomists for standard genome sequencing and annotation.</title>
        <authorList>
            <consortium name="The Broad Institute Genomics Platform"/>
            <consortium name="The Broad Institute Genome Sequencing Center for Infectious Disease"/>
            <person name="Wu L."/>
            <person name="Ma J."/>
        </authorList>
    </citation>
    <scope>NUCLEOTIDE SEQUENCE [LARGE SCALE GENOMIC DNA]</scope>
    <source>
        <strain evidence="1 2">JCM 13249</strain>
    </source>
</reference>
<evidence type="ECO:0000313" key="1">
    <source>
        <dbReference type="EMBL" id="GAA1736310.1"/>
    </source>
</evidence>
<dbReference type="EMBL" id="BAAALS010000001">
    <property type="protein sequence ID" value="GAA1736310.1"/>
    <property type="molecule type" value="Genomic_DNA"/>
</dbReference>
<name>A0ABN2JRB8_9ACTN</name>
<gene>
    <name evidence="1" type="ORF">GCM10009681_03610</name>
</gene>
<protein>
    <submittedName>
        <fullName evidence="1">Uncharacterized protein</fullName>
    </submittedName>
</protein>
<comment type="caution">
    <text evidence="1">The sequence shown here is derived from an EMBL/GenBank/DDBJ whole genome shotgun (WGS) entry which is preliminary data.</text>
</comment>
<dbReference type="RefSeq" id="WP_344075982.1">
    <property type="nucleotide sequence ID" value="NZ_BAAALS010000001.1"/>
</dbReference>
<dbReference type="Proteomes" id="UP001500655">
    <property type="component" value="Unassembled WGS sequence"/>
</dbReference>
<sequence length="126" mass="13954">MNVWWELTCELGHHWTIVLPEEVELPGGADLCPLDGSPAITAKPEPPADRVCVTLRPAARVVDTVTGQIGRGSEYCLEISSHDGRESRHSAKAFTWEEAVRKAAMFQKASWALAVQRWTRMGLDKA</sequence>